<dbReference type="AlphaFoldDB" id="A0A5C6NMK3"/>
<dbReference type="CDD" id="cd08544">
    <property type="entry name" value="Reeler"/>
    <property type="match status" value="1"/>
</dbReference>
<dbReference type="Proteomes" id="UP000324091">
    <property type="component" value="Chromosome 2"/>
</dbReference>
<feature type="signal peptide" evidence="2">
    <location>
        <begin position="1"/>
        <end position="21"/>
    </location>
</feature>
<dbReference type="InterPro" id="IPR042307">
    <property type="entry name" value="Reeler_sf"/>
</dbReference>
<evidence type="ECO:0000313" key="5">
    <source>
        <dbReference type="EMBL" id="TWW68155.1"/>
    </source>
</evidence>
<dbReference type="PANTHER" id="PTHR11311">
    <property type="entry name" value="SPONDIN"/>
    <property type="match status" value="1"/>
</dbReference>
<dbReference type="PROSITE" id="PS51020">
    <property type="entry name" value="SPONDIN"/>
    <property type="match status" value="1"/>
</dbReference>
<keyword evidence="2" id="KW-0732">Signal</keyword>
<accession>A0A5C6NMK3</accession>
<dbReference type="PANTHER" id="PTHR11311:SF16">
    <property type="entry name" value="SPONDIN-1"/>
    <property type="match status" value="1"/>
</dbReference>
<name>A0A5C6NMK3_9TELE</name>
<gene>
    <name evidence="5" type="ORF">D4764_02G0011960</name>
</gene>
<dbReference type="PROSITE" id="PS51019">
    <property type="entry name" value="REELIN"/>
    <property type="match status" value="1"/>
</dbReference>
<evidence type="ECO:0000256" key="2">
    <source>
        <dbReference type="SAM" id="SignalP"/>
    </source>
</evidence>
<dbReference type="GO" id="GO:0031012">
    <property type="term" value="C:extracellular matrix"/>
    <property type="evidence" value="ECO:0007669"/>
    <property type="project" value="TreeGrafter"/>
</dbReference>
<dbReference type="InterPro" id="IPR038678">
    <property type="entry name" value="Spondin_N_sf"/>
</dbReference>
<dbReference type="Gene3D" id="2.60.40.2130">
    <property type="entry name" value="F-spondin domain"/>
    <property type="match status" value="1"/>
</dbReference>
<dbReference type="GO" id="GO:0007155">
    <property type="term" value="P:cell adhesion"/>
    <property type="evidence" value="ECO:0007669"/>
    <property type="project" value="TreeGrafter"/>
</dbReference>
<evidence type="ECO:0000256" key="1">
    <source>
        <dbReference type="ARBA" id="ARBA00022737"/>
    </source>
</evidence>
<feature type="domain" description="Spondin" evidence="4">
    <location>
        <begin position="222"/>
        <end position="378"/>
    </location>
</feature>
<dbReference type="Pfam" id="PF06468">
    <property type="entry name" value="Spond_N"/>
    <property type="match status" value="2"/>
</dbReference>
<proteinExistence type="predicted"/>
<evidence type="ECO:0000259" key="4">
    <source>
        <dbReference type="PROSITE" id="PS51020"/>
    </source>
</evidence>
<feature type="chain" id="PRO_5022771359" evidence="2">
    <location>
        <begin position="22"/>
        <end position="378"/>
    </location>
</feature>
<protein>
    <submittedName>
        <fullName evidence="5">Spondin-1 F-spondin</fullName>
    </submittedName>
</protein>
<dbReference type="PROSITE" id="PS51257">
    <property type="entry name" value="PROKAR_LIPOPROTEIN"/>
    <property type="match status" value="1"/>
</dbReference>
<feature type="domain" description="Reelin" evidence="3">
    <location>
        <begin position="27"/>
        <end position="222"/>
    </location>
</feature>
<keyword evidence="6" id="KW-1185">Reference proteome</keyword>
<reference evidence="5 6" key="1">
    <citation type="submission" date="2019-04" db="EMBL/GenBank/DDBJ databases">
        <title>Chromosome genome assembly for Takifugu flavidus.</title>
        <authorList>
            <person name="Xiao S."/>
        </authorList>
    </citation>
    <scope>NUCLEOTIDE SEQUENCE [LARGE SCALE GENOMIC DNA]</scope>
    <source>
        <strain evidence="5">HTHZ2018</strain>
        <tissue evidence="5">Muscle</tissue>
    </source>
</reference>
<keyword evidence="1" id="KW-0677">Repeat</keyword>
<comment type="caution">
    <text evidence="5">The sequence shown here is derived from an EMBL/GenBank/DDBJ whole genome shotgun (WGS) entry which is preliminary data.</text>
</comment>
<organism evidence="5 6">
    <name type="scientific">Takifugu flavidus</name>
    <name type="common">sansaifugu</name>
    <dbReference type="NCBI Taxonomy" id="433684"/>
    <lineage>
        <taxon>Eukaryota</taxon>
        <taxon>Metazoa</taxon>
        <taxon>Chordata</taxon>
        <taxon>Craniata</taxon>
        <taxon>Vertebrata</taxon>
        <taxon>Euteleostomi</taxon>
        <taxon>Actinopterygii</taxon>
        <taxon>Neopterygii</taxon>
        <taxon>Teleostei</taxon>
        <taxon>Neoteleostei</taxon>
        <taxon>Acanthomorphata</taxon>
        <taxon>Eupercaria</taxon>
        <taxon>Tetraodontiformes</taxon>
        <taxon>Tetradontoidea</taxon>
        <taxon>Tetraodontidae</taxon>
        <taxon>Takifugu</taxon>
    </lineage>
</organism>
<evidence type="ECO:0000259" key="3">
    <source>
        <dbReference type="PROSITE" id="PS51019"/>
    </source>
</evidence>
<dbReference type="Pfam" id="PF02014">
    <property type="entry name" value="Reeler"/>
    <property type="match status" value="1"/>
</dbReference>
<dbReference type="InterPro" id="IPR002861">
    <property type="entry name" value="Reeler_dom"/>
</dbReference>
<dbReference type="Gene3D" id="2.60.40.4060">
    <property type="entry name" value="Reeler domain"/>
    <property type="match status" value="1"/>
</dbReference>
<dbReference type="EMBL" id="RHFK02000012">
    <property type="protein sequence ID" value="TWW68155.1"/>
    <property type="molecule type" value="Genomic_DNA"/>
</dbReference>
<sequence>MPPSGRHSRLALLLCLVSTAACNLSGFTEEPFERVGKSDGYCSRILRAQSNRKEVNNEFRLRVEGDPENYQPGSTYRVTLTASSPAYFRGFILVALREGAEGDRDEDYTGNFQIIDEEDTQFMTNCPPAVTESTPRRRTSIQVYWTAPPAGSGCILLKYAPLGPSVLNRQQKEALRQLNLETPPSARASIVQKRIIYFQDEGSLTKRMCEKESLYRDSTDKPLLDCCACGTAKYRVTFYGNWSEKTHPKDYPRKHSLIVSADGQEVTERSSLRIGGGKSPSRSVVVNKPAEGGGFPFGSRPVGEPPSLLLCGSSHLVTVLANQKSIFPGRANHWSAIIGASHSKNYVVWEYGGYASDGVKQVAELGSPVKMEEEIRQK</sequence>
<dbReference type="InterPro" id="IPR051418">
    <property type="entry name" value="Spondin/Thrombospondin_T1"/>
</dbReference>
<dbReference type="InterPro" id="IPR009465">
    <property type="entry name" value="Spondin_N"/>
</dbReference>
<dbReference type="FunFam" id="2.60.40.4060:FF:000002">
    <property type="entry name" value="Spondin-1"/>
    <property type="match status" value="1"/>
</dbReference>
<feature type="non-terminal residue" evidence="5">
    <location>
        <position position="378"/>
    </location>
</feature>
<evidence type="ECO:0000313" key="6">
    <source>
        <dbReference type="Proteomes" id="UP000324091"/>
    </source>
</evidence>